<evidence type="ECO:0000256" key="3">
    <source>
        <dbReference type="ARBA" id="ARBA00022553"/>
    </source>
</evidence>
<dbReference type="InterPro" id="IPR009662">
    <property type="entry name" value="Malonate_deCO2ase_dsu"/>
</dbReference>
<dbReference type="AlphaFoldDB" id="A0A6V8LJR2"/>
<dbReference type="Pfam" id="PF06857">
    <property type="entry name" value="ACP"/>
    <property type="match status" value="1"/>
</dbReference>
<dbReference type="HAMAP" id="MF_00710">
    <property type="entry name" value="Malonate_deCO2ase_dsu"/>
    <property type="match status" value="1"/>
</dbReference>
<reference evidence="6 7" key="1">
    <citation type="submission" date="2020-04" db="EMBL/GenBank/DDBJ databases">
        <authorList>
            <consortium name="Desulfovibrio sp. FSS-1 genome sequencing consortium"/>
            <person name="Shimoshige H."/>
            <person name="Kobayashi H."/>
            <person name="Maekawa T."/>
        </authorList>
    </citation>
    <scope>NUCLEOTIDE SEQUENCE [LARGE SCALE GENOMIC DNA]</scope>
    <source>
        <strain evidence="6 7">SIID29052-01</strain>
    </source>
</reference>
<gene>
    <name evidence="6" type="primary">mdcC</name>
    <name evidence="6" type="ORF">NNJEOMEG_00800</name>
</gene>
<evidence type="ECO:0000313" key="6">
    <source>
        <dbReference type="EMBL" id="GFK92972.1"/>
    </source>
</evidence>
<dbReference type="EMBL" id="BLTE01000002">
    <property type="protein sequence ID" value="GFK92972.1"/>
    <property type="molecule type" value="Genomic_DNA"/>
</dbReference>
<evidence type="ECO:0000256" key="2">
    <source>
        <dbReference type="ARBA" id="ARBA00022490"/>
    </source>
</evidence>
<reference evidence="6 7" key="2">
    <citation type="submission" date="2020-05" db="EMBL/GenBank/DDBJ databases">
        <title>Draft genome sequence of Desulfovibrio sp. strainFSS-1.</title>
        <authorList>
            <person name="Shimoshige H."/>
            <person name="Kobayashi H."/>
            <person name="Maekawa T."/>
        </authorList>
    </citation>
    <scope>NUCLEOTIDE SEQUENCE [LARGE SCALE GENOMIC DNA]</scope>
    <source>
        <strain evidence="6 7">SIID29052-01</strain>
    </source>
</reference>
<evidence type="ECO:0000256" key="5">
    <source>
        <dbReference type="PIRSR" id="PIRSR609662-50"/>
    </source>
</evidence>
<protein>
    <recommendedName>
        <fullName evidence="4">Malonate decarboxylase acyl carrier protein</fullName>
    </recommendedName>
</protein>
<evidence type="ECO:0000313" key="7">
    <source>
        <dbReference type="Proteomes" id="UP000494245"/>
    </source>
</evidence>
<dbReference type="RefSeq" id="WP_173081536.1">
    <property type="nucleotide sequence ID" value="NZ_BLTE01000002.1"/>
</dbReference>
<keyword evidence="2" id="KW-0963">Cytoplasm</keyword>
<accession>A0A6V8LJR2</accession>
<feature type="modified residue" description="O-(phosphoribosyl dephospho-coenzyme A)serine" evidence="5">
    <location>
        <position position="28"/>
    </location>
</feature>
<comment type="subcellular location">
    <subcellularLocation>
        <location evidence="1">Cytoplasm</location>
    </subcellularLocation>
</comment>
<organism evidence="6 7">
    <name type="scientific">Fundidesulfovibrio magnetotacticus</name>
    <dbReference type="NCBI Taxonomy" id="2730080"/>
    <lineage>
        <taxon>Bacteria</taxon>
        <taxon>Pseudomonadati</taxon>
        <taxon>Thermodesulfobacteriota</taxon>
        <taxon>Desulfovibrionia</taxon>
        <taxon>Desulfovibrionales</taxon>
        <taxon>Desulfovibrionaceae</taxon>
        <taxon>Fundidesulfovibrio</taxon>
    </lineage>
</organism>
<dbReference type="Proteomes" id="UP000494245">
    <property type="component" value="Unassembled WGS sequence"/>
</dbReference>
<sequence length="102" mass="10743">MEHLEFTLPGRTGGPRANEWAIAGVVTSGNLEVLAEAMDLGGACRFVIDTSAKGYRDTWRAVVEDFMAKHAPGDVLFSINDSAASPAVVGLRLAQALEALNG</sequence>
<keyword evidence="3 5" id="KW-0597">Phosphoprotein</keyword>
<proteinExistence type="inferred from homology"/>
<dbReference type="NCBIfam" id="TIGR03130">
    <property type="entry name" value="malonate_delta"/>
    <property type="match status" value="1"/>
</dbReference>
<name>A0A6V8LJR2_9BACT</name>
<evidence type="ECO:0000256" key="1">
    <source>
        <dbReference type="ARBA" id="ARBA00004496"/>
    </source>
</evidence>
<comment type="PTM">
    <text evidence="5">Covalently binds the prosthetic group of malonate decarboxylase.</text>
</comment>
<keyword evidence="7" id="KW-1185">Reference proteome</keyword>
<dbReference type="GO" id="GO:0005737">
    <property type="term" value="C:cytoplasm"/>
    <property type="evidence" value="ECO:0007669"/>
    <property type="project" value="UniProtKB-SubCell"/>
</dbReference>
<evidence type="ECO:0000256" key="4">
    <source>
        <dbReference type="NCBIfam" id="TIGR03130"/>
    </source>
</evidence>
<dbReference type="InterPro" id="IPR023439">
    <property type="entry name" value="Mal_deCO2ase/Cit_lyase_ACP"/>
</dbReference>
<comment type="caution">
    <text evidence="6">The sequence shown here is derived from an EMBL/GenBank/DDBJ whole genome shotgun (WGS) entry which is preliminary data.</text>
</comment>